<name>A0AAN0MDP9_9RHOB</name>
<organism evidence="1 2">
    <name type="scientific">Yoonia algicola</name>
    <dbReference type="NCBI Taxonomy" id="3137368"/>
    <lineage>
        <taxon>Bacteria</taxon>
        <taxon>Pseudomonadati</taxon>
        <taxon>Pseudomonadota</taxon>
        <taxon>Alphaproteobacteria</taxon>
        <taxon>Rhodobacterales</taxon>
        <taxon>Paracoccaceae</taxon>
        <taxon>Yoonia</taxon>
    </lineage>
</organism>
<dbReference type="KEGG" id="yag:AABB28_11940"/>
<protein>
    <submittedName>
        <fullName evidence="1">Uncharacterized protein</fullName>
    </submittedName>
</protein>
<accession>A0AAN0MDP9</accession>
<dbReference type="GO" id="GO:0000160">
    <property type="term" value="P:phosphorelay signal transduction system"/>
    <property type="evidence" value="ECO:0007669"/>
    <property type="project" value="InterPro"/>
</dbReference>
<keyword evidence="2" id="KW-1185">Reference proteome</keyword>
<dbReference type="AlphaFoldDB" id="A0AAN0MDP9"/>
<dbReference type="EMBL" id="CP151762">
    <property type="protein sequence ID" value="WZU62598.1"/>
    <property type="molecule type" value="Genomic_DNA"/>
</dbReference>
<dbReference type="SUPFAM" id="SSF47226">
    <property type="entry name" value="Histidine-containing phosphotransfer domain, HPT domain"/>
    <property type="match status" value="1"/>
</dbReference>
<evidence type="ECO:0000313" key="1">
    <source>
        <dbReference type="EMBL" id="WZU62598.1"/>
    </source>
</evidence>
<dbReference type="InterPro" id="IPR036641">
    <property type="entry name" value="HPT_dom_sf"/>
</dbReference>
<sequence>MFFDPSPLVRLFAQRDTADAEEIVCRMLEDLAMRLDMLQRARAGQAFAKMQRPAVRIGVVADHIGLTEVSIAAGHVCACVGQKDWIALDATMARLERGFDMAVSEVWNFRDL</sequence>
<reference evidence="1 2" key="1">
    <citation type="submission" date="2024-04" db="EMBL/GenBank/DDBJ databases">
        <title>Phylogenomic analyses of a clade within the roseobacter group suggest taxonomic reassignments of species of the genera Aestuariivita, Citreicella, Loktanella, Nautella, Pelagibaca, Ruegeria, Thalassobius, Thiobacimonas and Tropicibacter, and the proposal o.</title>
        <authorList>
            <person name="Jeon C.O."/>
        </authorList>
    </citation>
    <scope>NUCLEOTIDE SEQUENCE [LARGE SCALE GENOMIC DNA]</scope>
    <source>
        <strain evidence="1 2">G8-12</strain>
    </source>
</reference>
<proteinExistence type="predicted"/>
<dbReference type="RefSeq" id="WP_342069001.1">
    <property type="nucleotide sequence ID" value="NZ_CP151762.1"/>
</dbReference>
<evidence type="ECO:0000313" key="2">
    <source>
        <dbReference type="Proteomes" id="UP001451782"/>
    </source>
</evidence>
<gene>
    <name evidence="1" type="ORF">AABB28_11940</name>
</gene>
<dbReference type="Proteomes" id="UP001451782">
    <property type="component" value="Chromosome"/>
</dbReference>